<evidence type="ECO:0000313" key="1">
    <source>
        <dbReference type="EMBL" id="EMC92866.1"/>
    </source>
</evidence>
<gene>
    <name evidence="1" type="ORF">BAUCODRAFT_37782</name>
</gene>
<dbReference type="GO" id="GO:0009306">
    <property type="term" value="P:protein secretion"/>
    <property type="evidence" value="ECO:0007669"/>
    <property type="project" value="TreeGrafter"/>
</dbReference>
<dbReference type="OrthoDB" id="191601at2759"/>
<proteinExistence type="predicted"/>
<accession>M2M8Y4</accession>
<dbReference type="AlphaFoldDB" id="M2M8Y4"/>
<evidence type="ECO:0000313" key="2">
    <source>
        <dbReference type="Proteomes" id="UP000011761"/>
    </source>
</evidence>
<keyword evidence="2" id="KW-1185">Reference proteome</keyword>
<dbReference type="GO" id="GO:0005794">
    <property type="term" value="C:Golgi apparatus"/>
    <property type="evidence" value="ECO:0007669"/>
    <property type="project" value="TreeGrafter"/>
</dbReference>
<dbReference type="HOGENOM" id="CLU_047037_0_2_1"/>
<evidence type="ECO:0008006" key="3">
    <source>
        <dbReference type="Google" id="ProtNLM"/>
    </source>
</evidence>
<dbReference type="PANTHER" id="PTHR17985:SF8">
    <property type="entry name" value="TRANSPORT AND GOLGI ORGANIZATION PROTEIN 2 HOMOLOG"/>
    <property type="match status" value="1"/>
</dbReference>
<dbReference type="InterPro" id="IPR008551">
    <property type="entry name" value="TANGO2"/>
</dbReference>
<dbReference type="eggNOG" id="KOG2342">
    <property type="taxonomic scope" value="Eukaryota"/>
</dbReference>
<dbReference type="KEGG" id="bcom:BAUCODRAFT_37782"/>
<dbReference type="Pfam" id="PF05742">
    <property type="entry name" value="TANGO2"/>
    <property type="match status" value="1"/>
</dbReference>
<dbReference type="GO" id="GO:0007030">
    <property type="term" value="P:Golgi organization"/>
    <property type="evidence" value="ECO:0007669"/>
    <property type="project" value="TreeGrafter"/>
</dbReference>
<dbReference type="GeneID" id="19113337"/>
<protein>
    <recommendedName>
        <fullName evidence="3">DUF833-domain-containing protein</fullName>
    </recommendedName>
</protein>
<organism evidence="1 2">
    <name type="scientific">Baudoinia panamericana (strain UAMH 10762)</name>
    <name type="common">Angels' share fungus</name>
    <name type="synonym">Baudoinia compniacensis (strain UAMH 10762)</name>
    <dbReference type="NCBI Taxonomy" id="717646"/>
    <lineage>
        <taxon>Eukaryota</taxon>
        <taxon>Fungi</taxon>
        <taxon>Dikarya</taxon>
        <taxon>Ascomycota</taxon>
        <taxon>Pezizomycotina</taxon>
        <taxon>Dothideomycetes</taxon>
        <taxon>Dothideomycetidae</taxon>
        <taxon>Mycosphaerellales</taxon>
        <taxon>Teratosphaeriaceae</taxon>
        <taxon>Baudoinia</taxon>
    </lineage>
</organism>
<sequence length="322" mass="35800">MCISLLSTAHPQYPFILLNNRDEFLDRSTAALHRWEPPDNKVFGGRDLQRKEQGTWLAITTQGRIANLTNFREEGIEVSKGKSRGLLPLGYVTAVPEVAESDEAFIKQSLDLGVDDMGGFSLVFGQLRAPREDGSRPGLSILSNRTASVDGVTRICTKAGETHGLSNSHFGDRSWPKVVQGEQFLKEAIQANIDRGEDQQKFIDDLFHILSVDTFPQVQPGEPFALYARQMRNTIFVPPVRGKFADNQPADRLAAARFDALDPPNNAVDHGSYGTRQQSVVLVDGEGVVTFDERTLYREDGKLNTPGDVVQRVRFTIEGWND</sequence>
<dbReference type="OMA" id="WPKIIDG"/>
<dbReference type="PANTHER" id="PTHR17985">
    <property type="entry name" value="SER/THR-RICH PROTEIN T10 IN DGCR REGION"/>
    <property type="match status" value="1"/>
</dbReference>
<name>M2M8Y4_BAUPA</name>
<dbReference type="RefSeq" id="XP_007679825.1">
    <property type="nucleotide sequence ID" value="XM_007681635.1"/>
</dbReference>
<reference evidence="1 2" key="1">
    <citation type="journal article" date="2012" name="PLoS Pathog.">
        <title>Diverse lifestyles and strategies of plant pathogenesis encoded in the genomes of eighteen Dothideomycetes fungi.</title>
        <authorList>
            <person name="Ohm R.A."/>
            <person name="Feau N."/>
            <person name="Henrissat B."/>
            <person name="Schoch C.L."/>
            <person name="Horwitz B.A."/>
            <person name="Barry K.W."/>
            <person name="Condon B.J."/>
            <person name="Copeland A.C."/>
            <person name="Dhillon B."/>
            <person name="Glaser F."/>
            <person name="Hesse C.N."/>
            <person name="Kosti I."/>
            <person name="LaButti K."/>
            <person name="Lindquist E.A."/>
            <person name="Lucas S."/>
            <person name="Salamov A.A."/>
            <person name="Bradshaw R.E."/>
            <person name="Ciuffetti L."/>
            <person name="Hamelin R.C."/>
            <person name="Kema G.H.J."/>
            <person name="Lawrence C."/>
            <person name="Scott J.A."/>
            <person name="Spatafora J.W."/>
            <person name="Turgeon B.G."/>
            <person name="de Wit P.J.G.M."/>
            <person name="Zhong S."/>
            <person name="Goodwin S.B."/>
            <person name="Grigoriev I.V."/>
        </authorList>
    </citation>
    <scope>NUCLEOTIDE SEQUENCE [LARGE SCALE GENOMIC DNA]</scope>
    <source>
        <strain evidence="1 2">UAMH 10762</strain>
    </source>
</reference>
<dbReference type="Proteomes" id="UP000011761">
    <property type="component" value="Unassembled WGS sequence"/>
</dbReference>
<dbReference type="EMBL" id="KB445561">
    <property type="protein sequence ID" value="EMC92866.1"/>
    <property type="molecule type" value="Genomic_DNA"/>
</dbReference>